<gene>
    <name evidence="3" type="ORF">PRELSG_1338100</name>
</gene>
<proteinExistence type="predicted"/>
<feature type="region of interest" description="Disordered" evidence="2">
    <location>
        <begin position="366"/>
        <end position="394"/>
    </location>
</feature>
<evidence type="ECO:0000313" key="4">
    <source>
        <dbReference type="Proteomes" id="UP000220158"/>
    </source>
</evidence>
<keyword evidence="1" id="KW-0175">Coiled coil</keyword>
<dbReference type="OrthoDB" id="386175at2759"/>
<dbReference type="Proteomes" id="UP000220158">
    <property type="component" value="Chromosome 13"/>
</dbReference>
<name>A0A1J1HDY2_PLARL</name>
<feature type="compositionally biased region" description="Low complexity" evidence="2">
    <location>
        <begin position="370"/>
        <end position="392"/>
    </location>
</feature>
<feature type="coiled-coil region" evidence="1">
    <location>
        <begin position="303"/>
        <end position="351"/>
    </location>
</feature>
<evidence type="ECO:0000313" key="3">
    <source>
        <dbReference type="EMBL" id="CRH04007.1"/>
    </source>
</evidence>
<feature type="region of interest" description="Disordered" evidence="2">
    <location>
        <begin position="148"/>
        <end position="186"/>
    </location>
</feature>
<dbReference type="RefSeq" id="XP_028536013.1">
    <property type="nucleotide sequence ID" value="XM_028678915.1"/>
</dbReference>
<evidence type="ECO:0000256" key="1">
    <source>
        <dbReference type="SAM" id="Coils"/>
    </source>
</evidence>
<organism evidence="3 4">
    <name type="scientific">Plasmodium relictum</name>
    <dbReference type="NCBI Taxonomy" id="85471"/>
    <lineage>
        <taxon>Eukaryota</taxon>
        <taxon>Sar</taxon>
        <taxon>Alveolata</taxon>
        <taxon>Apicomplexa</taxon>
        <taxon>Aconoidasida</taxon>
        <taxon>Haemosporida</taxon>
        <taxon>Plasmodiidae</taxon>
        <taxon>Plasmodium</taxon>
        <taxon>Plasmodium (Haemamoeba)</taxon>
    </lineage>
</organism>
<dbReference type="VEuPathDB" id="PlasmoDB:PRELSG_1338100"/>
<dbReference type="AlphaFoldDB" id="A0A1J1HDY2"/>
<evidence type="ECO:0000256" key="2">
    <source>
        <dbReference type="SAM" id="MobiDB-lite"/>
    </source>
</evidence>
<protein>
    <submittedName>
        <fullName evidence="3">Uncharacterized protein</fullName>
    </submittedName>
</protein>
<dbReference type="EMBL" id="LN835308">
    <property type="protein sequence ID" value="CRH04007.1"/>
    <property type="molecule type" value="Genomic_DNA"/>
</dbReference>
<keyword evidence="4" id="KW-1185">Reference proteome</keyword>
<dbReference type="OMA" id="YAYEHQL"/>
<dbReference type="GeneID" id="39738314"/>
<reference evidence="3 4" key="1">
    <citation type="submission" date="2015-04" db="EMBL/GenBank/DDBJ databases">
        <authorList>
            <consortium name="Pathogen Informatics"/>
        </authorList>
    </citation>
    <scope>NUCLEOTIDE SEQUENCE [LARGE SCALE GENOMIC DNA]</scope>
    <source>
        <strain evidence="3 4">SGS1</strain>
    </source>
</reference>
<sequence length="415" mass="49068">MVTKGEKRKKTKIKAYDIDESKKIFLYAYEHQLKNEKIDWKKAEEMKITKHSGGSMRSHYLNSIKNDISLYLEMYPEEAAKIFNKVKRLKREEKKKKILVFQNNFVKQSSNISLNRLTKGKNSNYNKHNSLIISNMFSIKHRNINGKHKTFYNNDDNNEKKKKKNLNNNTTNELNSNKSSSKKNKLKQIKITNKDTITKNKKINKKKNNKSLKSIIIRSTLERTNKMVNNPLNKEMNNRKNKNVNEKKYKYKQNTKEKTVKMCENYEKKLNEKTSKAIIEDFNEKKKNRKLVKEDAIQIKLEKVDSNDQINKELNELKILNKNLIEKNKNLSKVDDNLEKLNLESRSTKKNNQKKISVQNKMKNKKYKTNDNTNEINDLNDSFDSSESSVSDNIEENKGNTIKSIFGYIYKKIFR</sequence>
<accession>A0A1J1HDY2</accession>
<dbReference type="KEGG" id="prel:PRELSG_1338100"/>
<feature type="compositionally biased region" description="Low complexity" evidence="2">
    <location>
        <begin position="166"/>
        <end position="179"/>
    </location>
</feature>